<feature type="compositionally biased region" description="Polar residues" evidence="1">
    <location>
        <begin position="1"/>
        <end position="12"/>
    </location>
</feature>
<evidence type="ECO:0000313" key="3">
    <source>
        <dbReference type="Proteomes" id="UP000297910"/>
    </source>
</evidence>
<sequence>MRIITWNNANDNENAHHPNPRLLPKFKRLNIKVAATARTLKTLTKTKTICATNGVIPEL</sequence>
<dbReference type="AlphaFoldDB" id="A0A4Z1G4Z9"/>
<comment type="caution">
    <text evidence="2">The sequence shown here is derived from an EMBL/GenBank/DDBJ whole genome shotgun (WGS) entry which is preliminary data.</text>
</comment>
<protein>
    <submittedName>
        <fullName evidence="2">Uncharacterized protein</fullName>
    </submittedName>
</protein>
<dbReference type="EMBL" id="PQXI01000003">
    <property type="protein sequence ID" value="TGO30908.1"/>
    <property type="molecule type" value="Genomic_DNA"/>
</dbReference>
<name>A0A4Z1G4Z9_9HELO</name>
<gene>
    <name evidence="2" type="ORF">BPAE_0003g00180</name>
</gene>
<proteinExistence type="predicted"/>
<organism evidence="2 3">
    <name type="scientific">Botrytis paeoniae</name>
    <dbReference type="NCBI Taxonomy" id="278948"/>
    <lineage>
        <taxon>Eukaryota</taxon>
        <taxon>Fungi</taxon>
        <taxon>Dikarya</taxon>
        <taxon>Ascomycota</taxon>
        <taxon>Pezizomycotina</taxon>
        <taxon>Leotiomycetes</taxon>
        <taxon>Helotiales</taxon>
        <taxon>Sclerotiniaceae</taxon>
        <taxon>Botrytis</taxon>
    </lineage>
</organism>
<feature type="region of interest" description="Disordered" evidence="1">
    <location>
        <begin position="1"/>
        <end position="21"/>
    </location>
</feature>
<evidence type="ECO:0000313" key="2">
    <source>
        <dbReference type="EMBL" id="TGO30908.1"/>
    </source>
</evidence>
<accession>A0A4Z1G4Z9</accession>
<keyword evidence="3" id="KW-1185">Reference proteome</keyword>
<reference evidence="2 3" key="1">
    <citation type="submission" date="2017-12" db="EMBL/GenBank/DDBJ databases">
        <title>Comparative genomics of Botrytis spp.</title>
        <authorList>
            <person name="Valero-Jimenez C.A."/>
            <person name="Tapia P."/>
            <person name="Veloso J."/>
            <person name="Silva-Moreno E."/>
            <person name="Staats M."/>
            <person name="Valdes J.H."/>
            <person name="Van Kan J.A.L."/>
        </authorList>
    </citation>
    <scope>NUCLEOTIDE SEQUENCE [LARGE SCALE GENOMIC DNA]</scope>
    <source>
        <strain evidence="2 3">Bp0003</strain>
    </source>
</reference>
<evidence type="ECO:0000256" key="1">
    <source>
        <dbReference type="SAM" id="MobiDB-lite"/>
    </source>
</evidence>
<dbReference type="Proteomes" id="UP000297910">
    <property type="component" value="Unassembled WGS sequence"/>
</dbReference>